<keyword evidence="2" id="KW-1185">Reference proteome</keyword>
<dbReference type="RefSeq" id="WP_036188806.1">
    <property type="nucleotide sequence ID" value="NZ_AVDA01000022.1"/>
</dbReference>
<dbReference type="eggNOG" id="COG4980">
    <property type="taxonomic scope" value="Bacteria"/>
</dbReference>
<dbReference type="Proteomes" id="UP000030416">
    <property type="component" value="Unassembled WGS sequence"/>
</dbReference>
<name>A0A0A3HWP0_9BACL</name>
<sequence>MSQSKLLKSMVAGALVGAALSLLDRTTREHTVDNLKKAKDTVQYYATHRDELQQMIEQKMAQVQKLFETTQDNVSFIKDKIDEVKEIPVAVQDIMEETKTTFTKPIN</sequence>
<accession>A0A0A3HWP0</accession>
<dbReference type="STRING" id="1384049.CD29_16040"/>
<evidence type="ECO:0008006" key="3">
    <source>
        <dbReference type="Google" id="ProtNLM"/>
    </source>
</evidence>
<evidence type="ECO:0000313" key="2">
    <source>
        <dbReference type="Proteomes" id="UP000030416"/>
    </source>
</evidence>
<evidence type="ECO:0000313" key="1">
    <source>
        <dbReference type="EMBL" id="KGR77026.1"/>
    </source>
</evidence>
<dbReference type="EMBL" id="JPVN01000022">
    <property type="protein sequence ID" value="KGR77026.1"/>
    <property type="molecule type" value="Genomic_DNA"/>
</dbReference>
<organism evidence="1 2">
    <name type="scientific">Ureibacillus manganicus DSM 26584</name>
    <dbReference type="NCBI Taxonomy" id="1384049"/>
    <lineage>
        <taxon>Bacteria</taxon>
        <taxon>Bacillati</taxon>
        <taxon>Bacillota</taxon>
        <taxon>Bacilli</taxon>
        <taxon>Bacillales</taxon>
        <taxon>Caryophanaceae</taxon>
        <taxon>Ureibacillus</taxon>
    </lineage>
</organism>
<gene>
    <name evidence="1" type="ORF">CD29_16040</name>
</gene>
<reference evidence="1 2" key="1">
    <citation type="submission" date="2014-02" db="EMBL/GenBank/DDBJ databases">
        <title>Draft genome sequence of Lysinibacillus manganicus DSM 26584T.</title>
        <authorList>
            <person name="Zhang F."/>
            <person name="Wang G."/>
            <person name="Zhang L."/>
        </authorList>
    </citation>
    <scope>NUCLEOTIDE SEQUENCE [LARGE SCALE GENOMIC DNA]</scope>
    <source>
        <strain evidence="1 2">DSM 26584</strain>
    </source>
</reference>
<dbReference type="OrthoDB" id="2353585at2"/>
<comment type="caution">
    <text evidence="1">The sequence shown here is derived from an EMBL/GenBank/DDBJ whole genome shotgun (WGS) entry which is preliminary data.</text>
</comment>
<proteinExistence type="predicted"/>
<protein>
    <recommendedName>
        <fullName evidence="3">Gas vesicle protein</fullName>
    </recommendedName>
</protein>
<dbReference type="AlphaFoldDB" id="A0A0A3HWP0"/>